<dbReference type="EMBL" id="SDOX01000002">
    <property type="protein sequence ID" value="TFJ88109.1"/>
    <property type="molecule type" value="Genomic_DNA"/>
</dbReference>
<gene>
    <name evidence="1" type="ORF">NSK_000463</name>
</gene>
<comment type="caution">
    <text evidence="1">The sequence shown here is derived from an EMBL/GenBank/DDBJ whole genome shotgun (WGS) entry which is preliminary data.</text>
</comment>
<protein>
    <submittedName>
        <fullName evidence="1">Uncharacterized protein</fullName>
    </submittedName>
</protein>
<keyword evidence="2" id="KW-1185">Reference proteome</keyword>
<name>A0A4D9DH22_9STRA</name>
<dbReference type="Proteomes" id="UP000355283">
    <property type="component" value="Unassembled WGS sequence"/>
</dbReference>
<sequence>MTGPLHDVKDTEDNTDGVVYVLKFHRRNTADKEGKIYNAIKFADAEIEEHHDLLGVLLGQYSPSVHATPLTAPTSSRITTSPSSPLSLSTNAIQRCTSTMRLRTTASWNLAQHERIVWVNEYKFTNGQDFKVFFLSGTLWQLCKKWADTNRTQSGGGDLTQDRAVEAGYIAPPMGGGATKALVARSGMETLFQHVAVIENK</sequence>
<accession>A0A4D9DH22</accession>
<proteinExistence type="predicted"/>
<evidence type="ECO:0000313" key="2">
    <source>
        <dbReference type="Proteomes" id="UP000355283"/>
    </source>
</evidence>
<dbReference type="AlphaFoldDB" id="A0A4D9DH22"/>
<organism evidence="1 2">
    <name type="scientific">Nannochloropsis salina CCMP1776</name>
    <dbReference type="NCBI Taxonomy" id="1027361"/>
    <lineage>
        <taxon>Eukaryota</taxon>
        <taxon>Sar</taxon>
        <taxon>Stramenopiles</taxon>
        <taxon>Ochrophyta</taxon>
        <taxon>Eustigmatophyceae</taxon>
        <taxon>Eustigmatales</taxon>
        <taxon>Monodopsidaceae</taxon>
        <taxon>Microchloropsis</taxon>
        <taxon>Microchloropsis salina</taxon>
    </lineage>
</organism>
<reference evidence="1 2" key="1">
    <citation type="submission" date="2019-01" db="EMBL/GenBank/DDBJ databases">
        <title>Nuclear Genome Assembly of the Microalgal Biofuel strain Nannochloropsis salina CCMP1776.</title>
        <authorList>
            <person name="Hovde B."/>
        </authorList>
    </citation>
    <scope>NUCLEOTIDE SEQUENCE [LARGE SCALE GENOMIC DNA]</scope>
    <source>
        <strain evidence="1 2">CCMP1776</strain>
    </source>
</reference>
<evidence type="ECO:0000313" key="1">
    <source>
        <dbReference type="EMBL" id="TFJ88109.1"/>
    </source>
</evidence>